<evidence type="ECO:0000313" key="4">
    <source>
        <dbReference type="WBParaSite" id="SMRG1_21070.1"/>
    </source>
</evidence>
<dbReference type="InterPro" id="IPR036397">
    <property type="entry name" value="RNaseH_sf"/>
</dbReference>
<dbReference type="InterPro" id="IPR008042">
    <property type="entry name" value="Retrotrans_Pao"/>
</dbReference>
<dbReference type="InterPro" id="IPR043502">
    <property type="entry name" value="DNA/RNA_pol_sf"/>
</dbReference>
<accession>A0AA84ZBR9</accession>
<feature type="coiled-coil region" evidence="1">
    <location>
        <begin position="46"/>
        <end position="95"/>
    </location>
</feature>
<feature type="domain" description="Integrase catalytic" evidence="2">
    <location>
        <begin position="1445"/>
        <end position="1631"/>
    </location>
</feature>
<dbReference type="GO" id="GO:0003676">
    <property type="term" value="F:nucleic acid binding"/>
    <property type="evidence" value="ECO:0007669"/>
    <property type="project" value="InterPro"/>
</dbReference>
<dbReference type="Pfam" id="PF03564">
    <property type="entry name" value="DUF1759"/>
    <property type="match status" value="1"/>
</dbReference>
<proteinExistence type="predicted"/>
<keyword evidence="1" id="KW-0175">Coiled coil</keyword>
<dbReference type="CDD" id="cd01644">
    <property type="entry name" value="RT_pepA17"/>
    <property type="match status" value="1"/>
</dbReference>
<reference evidence="4" key="1">
    <citation type="submission" date="2023-11" db="UniProtKB">
        <authorList>
            <consortium name="WormBaseParasite"/>
        </authorList>
    </citation>
    <scope>IDENTIFICATION</scope>
</reference>
<evidence type="ECO:0000259" key="2">
    <source>
        <dbReference type="PROSITE" id="PS50994"/>
    </source>
</evidence>
<dbReference type="InterPro" id="IPR041588">
    <property type="entry name" value="Integrase_H2C2"/>
</dbReference>
<organism evidence="3 4">
    <name type="scientific">Schistosoma margrebowiei</name>
    <dbReference type="NCBI Taxonomy" id="48269"/>
    <lineage>
        <taxon>Eukaryota</taxon>
        <taxon>Metazoa</taxon>
        <taxon>Spiralia</taxon>
        <taxon>Lophotrochozoa</taxon>
        <taxon>Platyhelminthes</taxon>
        <taxon>Trematoda</taxon>
        <taxon>Digenea</taxon>
        <taxon>Strigeidida</taxon>
        <taxon>Schistosomatoidea</taxon>
        <taxon>Schistosomatidae</taxon>
        <taxon>Schistosoma</taxon>
    </lineage>
</organism>
<dbReference type="InterPro" id="IPR043128">
    <property type="entry name" value="Rev_trsase/Diguanyl_cyclase"/>
</dbReference>
<dbReference type="PANTHER" id="PTHR47331">
    <property type="entry name" value="PHD-TYPE DOMAIN-CONTAINING PROTEIN"/>
    <property type="match status" value="1"/>
</dbReference>
<dbReference type="Proteomes" id="UP000050790">
    <property type="component" value="Unassembled WGS sequence"/>
</dbReference>
<dbReference type="Pfam" id="PF17921">
    <property type="entry name" value="Integrase_H2C2"/>
    <property type="match status" value="1"/>
</dbReference>
<dbReference type="Gene3D" id="3.30.70.270">
    <property type="match status" value="1"/>
</dbReference>
<dbReference type="WBParaSite" id="SMRG1_21070.1">
    <property type="protein sequence ID" value="SMRG1_21070.1"/>
    <property type="gene ID" value="SMRG1_21070"/>
</dbReference>
<dbReference type="Gene3D" id="3.30.420.10">
    <property type="entry name" value="Ribonuclease H-like superfamily/Ribonuclease H"/>
    <property type="match status" value="1"/>
</dbReference>
<dbReference type="SUPFAM" id="SSF53098">
    <property type="entry name" value="Ribonuclease H-like"/>
    <property type="match status" value="1"/>
</dbReference>
<dbReference type="InterPro" id="IPR012337">
    <property type="entry name" value="RNaseH-like_sf"/>
</dbReference>
<dbReference type="InterPro" id="IPR040676">
    <property type="entry name" value="DUF5641"/>
</dbReference>
<protein>
    <recommendedName>
        <fullName evidence="2">Integrase catalytic domain-containing protein</fullName>
    </recommendedName>
</protein>
<dbReference type="PANTHER" id="PTHR47331:SF1">
    <property type="entry name" value="GAG-LIKE PROTEIN"/>
    <property type="match status" value="1"/>
</dbReference>
<name>A0AA84ZBR9_9TREM</name>
<dbReference type="InterPro" id="IPR005312">
    <property type="entry name" value="DUF1759"/>
</dbReference>
<dbReference type="Pfam" id="PF05380">
    <property type="entry name" value="Peptidase_A17"/>
    <property type="match status" value="1"/>
</dbReference>
<dbReference type="PROSITE" id="PS50994">
    <property type="entry name" value="INTEGRASE"/>
    <property type="match status" value="1"/>
</dbReference>
<dbReference type="InterPro" id="IPR001584">
    <property type="entry name" value="Integrase_cat-core"/>
</dbReference>
<sequence length="1746" mass="201213">METRSKRLKENDEMDSKISKAVCGMSDVNDDKCDDVSINSMSSSQLSASRLRLDKALLRKRNLEKRLELERQLKMLDLQEEVDIAELECKAVEDEERLPVDKCEINAKVENYLDCDTGCNSHSGNVCNISKVDWVGELKDTLHTMVSNMVLPKIDMMYFDGQPGQYYRFISQFNSLIQSKLSDKSQLLSYLLYYCKGKARTAIESCVSLPSHLGYDRAKRILYDLFGKEHLVARELITELLNHKSVGGSADVLTDFAIKLRNVCITLKEMGYMSDVNSTANLEIIVSCLPLELQNKWVEVADKIMMHGKEPSFEEFVVFVEERARIARTRYGRLVQCNSRFGKRNSEGQVDRRSRFHAIRRDPNNSVKVLHCEICVGDHEATDCPRLSKMNVKERRQEVRKRGLCYLCLRKGHIAMSCNSGFKCHVENCKVRHNSILHIDSIDGHMVNLAKDWNSSRVCLGIVPVRLYGPKGCLETYALLDSGSDTSLVCEELINQLGIKGKETSIKVATVNGTTNCECLEVNLEVFSLDERGSIKINKVYTTKKLPIDHAAPLNELQLKRWKHLKDITLPRLRSNFVGILIGCDAPDAHWVLEQRLGDRKHPYAVRTHLGWMIIGPKGVSRSLHQVQWCHCSANDILRDLERLYNHEFEDTDTIRNGYSVEDKKALEIVSNSFKLEGGHFQVGLPWKYDKPRLPNNLELAEHRLECLRKRFMKDNSLWEKYQVVMNKHLSKGYITEASKEEFDHDAVCWYIPHHPVINPKKPGKLRIVFDCAAVYQGCSLNDQLFRGPNTVNSLIGVLLRFRLGNVALAADIEEMFLQVKIPRQDRGAFRLLWWEDGDIRRKPKEYCLTVHPFGAVSSPFCANFALKKTVDIFGKEFNEDIQDVVDKSFYVDDYLASIDNVQDAIELAKTLALLLRKGGFRLTKWISNCLQVLESIHPEERAEAVREIDFERLPTERTLGLFWNTMVDSFEFKVRIPKRPLTRRGILSSVASLYDPLGLLAPFILPMKQLLQRLGKLGLAWDEEIPNEESRHWLRILSEFQGVEDVSFPRCLLPMQSDHSLLELHIFSDASETGYGAVAYVRSHTHDTEVCSRLIMAKARVTPLKVQTIPRLELTAAVLAARMGSQLQFELDVKFAEVRFWTDSMIVLHYIRNEKSQFKTFIANRISTIHSLTKVDQWRFVPSNENIADFTSRGVKFNINDVKLWEEGPHFLRKPKDCWPAADIRGPDPHLLELKKAMSTHVLIEESSVDLLINYYSDWTKLLKAVAWLTRFKRYLLIMRSGRTALSLQVGMLRVDELNLACLDLIRYVQRRVFRKEIEILSSDTISKAKIKNSPLRILNPMMLNGLLCVGGRLQISSWPESRKHPIIFPSKHRITNLILQYYHILEGHVGATQVMATVREKFWVLRGGVTMRRVIKDCVYCKKRNACPIQQLMAPLPPSRIEDGEYPFLSVGVDYFGPIMVKHGRRTEKRYGCVFTCLRLRAVHLEVAYSFTTDSFIMALMRFIGRRGYPKEIYSDNGSNLVGAEREIRKCLQDWVQERIHSDLLRKGIDWHFSPPAASHWGGVWERMIRSVRRVLGALVKEQSLTDECLETFMIEAERIINNRPLVPVTDDSNDLDAITQAKLLLLRENVAELTNVLSIDRYSKRWKQANYLAQVFWRRWSKEYVSLLQRRYKWTQLERNIREGDLVMICSEFSEKNKWPLGLVQRVLPSKDRLVRQVELRTKKGILVRDIRKLCLLEAVDGR</sequence>
<dbReference type="GO" id="GO:0015074">
    <property type="term" value="P:DNA integration"/>
    <property type="evidence" value="ECO:0007669"/>
    <property type="project" value="InterPro"/>
</dbReference>
<evidence type="ECO:0000313" key="3">
    <source>
        <dbReference type="Proteomes" id="UP000050790"/>
    </source>
</evidence>
<evidence type="ECO:0000256" key="1">
    <source>
        <dbReference type="SAM" id="Coils"/>
    </source>
</evidence>
<dbReference type="Gene3D" id="3.10.10.10">
    <property type="entry name" value="HIV Type 1 Reverse Transcriptase, subunit A, domain 1"/>
    <property type="match status" value="1"/>
</dbReference>
<dbReference type="SUPFAM" id="SSF56672">
    <property type="entry name" value="DNA/RNA polymerases"/>
    <property type="match status" value="1"/>
</dbReference>
<dbReference type="Pfam" id="PF18701">
    <property type="entry name" value="DUF5641"/>
    <property type="match status" value="1"/>
</dbReference>